<feature type="region of interest" description="Disordered" evidence="1">
    <location>
        <begin position="1"/>
        <end position="20"/>
    </location>
</feature>
<evidence type="ECO:0008006" key="4">
    <source>
        <dbReference type="Google" id="ProtNLM"/>
    </source>
</evidence>
<evidence type="ECO:0000313" key="3">
    <source>
        <dbReference type="Proteomes" id="UP000287519"/>
    </source>
</evidence>
<organism evidence="2 3">
    <name type="scientific">Rhodococcus wratislaviensis</name>
    <name type="common">Tsukamurella wratislaviensis</name>
    <dbReference type="NCBI Taxonomy" id="44752"/>
    <lineage>
        <taxon>Bacteria</taxon>
        <taxon>Bacillati</taxon>
        <taxon>Actinomycetota</taxon>
        <taxon>Actinomycetes</taxon>
        <taxon>Mycobacteriales</taxon>
        <taxon>Nocardiaceae</taxon>
        <taxon>Rhodococcus</taxon>
    </lineage>
</organism>
<dbReference type="InterPro" id="IPR012334">
    <property type="entry name" value="Pectin_lyas_fold"/>
</dbReference>
<dbReference type="InterPro" id="IPR011050">
    <property type="entry name" value="Pectin_lyase_fold/virulence"/>
</dbReference>
<keyword evidence="3" id="KW-1185">Reference proteome</keyword>
<sequence>MQPSDVAAQRSAGSLSRRLPATGIPGLSRRSFLRCSALGALVLGGTVIGVSAGSVRSGDPWTGGYYVSDDGDDENTGRTADDPWKTIAKVNEALAEGTIRRGDSVMFRRGDEFFGNIDSIPPSDGSGPRLTLSAYGAGPRPKISAYKVVDNPDSWQEHDAGVWKINLADAAQFSGNVTNGSANTGFIRVDGTIQGGKKWALADLSTQWDFYNDSEYLYVRSSGNPTAAADDFRVAVDGDIITGASALMVVGLDLVGTGGHGYRQADATNTEIADCRVHEIGGAQLTEGTRYGNGVELWMGSSDSLIHNNEISDVYDAACTMQGSQYGASIGISGCRIQFNKIVNCTQSFEYWTAGDDLGPGAGIVAGTFSDNICVNGGRSWGYAVREDKAGTGNFLMAYRQELPVDLVVTRNVFFDALNCYVYVSTNDAEFRDGFVSDHNTISLRPGTLVQAQKPYTIENAQLWVAETGQEVNSRWMVVPPSVATGADAVAYVTDNLHALRAW</sequence>
<evidence type="ECO:0000313" key="2">
    <source>
        <dbReference type="EMBL" id="GCE36400.1"/>
    </source>
</evidence>
<accession>A0A402BYF8</accession>
<evidence type="ECO:0000256" key="1">
    <source>
        <dbReference type="SAM" id="MobiDB-lite"/>
    </source>
</evidence>
<dbReference type="SUPFAM" id="SSF51126">
    <property type="entry name" value="Pectin lyase-like"/>
    <property type="match status" value="1"/>
</dbReference>
<proteinExistence type="predicted"/>
<dbReference type="Proteomes" id="UP000287519">
    <property type="component" value="Unassembled WGS sequence"/>
</dbReference>
<comment type="caution">
    <text evidence="2">The sequence shown here is derived from an EMBL/GenBank/DDBJ whole genome shotgun (WGS) entry which is preliminary data.</text>
</comment>
<protein>
    <recommendedName>
        <fullName evidence="4">Parallel beta helix pectate lyase-like protein</fullName>
    </recommendedName>
</protein>
<reference evidence="2 3" key="1">
    <citation type="submission" date="2018-11" db="EMBL/GenBank/DDBJ databases">
        <title>Microbial catabolism of amino acid.</title>
        <authorList>
            <person name="Hibi M."/>
            <person name="Ogawa J."/>
        </authorList>
    </citation>
    <scope>NUCLEOTIDE SEQUENCE [LARGE SCALE GENOMIC DNA]</scope>
    <source>
        <strain evidence="2 3">C31-06</strain>
    </source>
</reference>
<dbReference type="Gene3D" id="2.160.20.10">
    <property type="entry name" value="Single-stranded right-handed beta-helix, Pectin lyase-like"/>
    <property type="match status" value="1"/>
</dbReference>
<gene>
    <name evidence="2" type="ORF">Rhow_001766</name>
</gene>
<dbReference type="EMBL" id="BHYM01000002">
    <property type="protein sequence ID" value="GCE36400.1"/>
    <property type="molecule type" value="Genomic_DNA"/>
</dbReference>
<dbReference type="AlphaFoldDB" id="A0A402BYF8"/>
<name>A0A402BYF8_RHOWR</name>